<name>A0ACB8B4Q7_9AGAM</name>
<evidence type="ECO:0000313" key="1">
    <source>
        <dbReference type="EMBL" id="KAH7920163.1"/>
    </source>
</evidence>
<dbReference type="Proteomes" id="UP000790709">
    <property type="component" value="Unassembled WGS sequence"/>
</dbReference>
<reference evidence="1" key="1">
    <citation type="journal article" date="2021" name="New Phytol.">
        <title>Evolutionary innovations through gain and loss of genes in the ectomycorrhizal Boletales.</title>
        <authorList>
            <person name="Wu G."/>
            <person name="Miyauchi S."/>
            <person name="Morin E."/>
            <person name="Kuo A."/>
            <person name="Drula E."/>
            <person name="Varga T."/>
            <person name="Kohler A."/>
            <person name="Feng B."/>
            <person name="Cao Y."/>
            <person name="Lipzen A."/>
            <person name="Daum C."/>
            <person name="Hundley H."/>
            <person name="Pangilinan J."/>
            <person name="Johnson J."/>
            <person name="Barry K."/>
            <person name="LaButti K."/>
            <person name="Ng V."/>
            <person name="Ahrendt S."/>
            <person name="Min B."/>
            <person name="Choi I.G."/>
            <person name="Park H."/>
            <person name="Plett J.M."/>
            <person name="Magnuson J."/>
            <person name="Spatafora J.W."/>
            <person name="Nagy L.G."/>
            <person name="Henrissat B."/>
            <person name="Grigoriev I.V."/>
            <person name="Yang Z.L."/>
            <person name="Xu J."/>
            <person name="Martin F.M."/>
        </authorList>
    </citation>
    <scope>NUCLEOTIDE SEQUENCE</scope>
    <source>
        <strain evidence="1">KUC20120723A-06</strain>
    </source>
</reference>
<evidence type="ECO:0000313" key="2">
    <source>
        <dbReference type="Proteomes" id="UP000790709"/>
    </source>
</evidence>
<organism evidence="1 2">
    <name type="scientific">Leucogyrophana mollusca</name>
    <dbReference type="NCBI Taxonomy" id="85980"/>
    <lineage>
        <taxon>Eukaryota</taxon>
        <taxon>Fungi</taxon>
        <taxon>Dikarya</taxon>
        <taxon>Basidiomycota</taxon>
        <taxon>Agaricomycotina</taxon>
        <taxon>Agaricomycetes</taxon>
        <taxon>Agaricomycetidae</taxon>
        <taxon>Boletales</taxon>
        <taxon>Boletales incertae sedis</taxon>
        <taxon>Leucogyrophana</taxon>
    </lineage>
</organism>
<comment type="caution">
    <text evidence="1">The sequence shown here is derived from an EMBL/GenBank/DDBJ whole genome shotgun (WGS) entry which is preliminary data.</text>
</comment>
<sequence length="351" mass="38735">MSTLQNTRIDVHHHIFLDAQQKVKRNLEVGWRTPAENLPWCPASSIKAMNALGIQVAVLSPPPLSSAAPGPENRAAARQHNVYASQLCKAHPTRFGFFASLPYLDDVEGALAEITYAMDELNADGIAMLSSYGEGDRAKYIADDLYDPIWEELDKRHAVVFLHGAQTPSSTPYPHPMLGLPITEVPNETFKAASHLVVTGKVRRFRNVKVILAHFGGCTPFLAARVAVLSKHMGCPLSHDEILEDFASFYYETALSAHDASLAAMEKFVAPDHILFGTDFPAVSTKMVEWYTKNLEFFYAEDPLALENITRRNALALLPRLQKQLVSVEAASEPSSLKNGRLVTAPSHNTF</sequence>
<dbReference type="EMBL" id="MU266599">
    <property type="protein sequence ID" value="KAH7920163.1"/>
    <property type="molecule type" value="Genomic_DNA"/>
</dbReference>
<protein>
    <submittedName>
        <fullName evidence="1">Amidohydrolase 2</fullName>
    </submittedName>
</protein>
<proteinExistence type="predicted"/>
<gene>
    <name evidence="1" type="ORF">BV22DRAFT_820172</name>
</gene>
<accession>A0ACB8B4Q7</accession>
<keyword evidence="2" id="KW-1185">Reference proteome</keyword>